<evidence type="ECO:0000259" key="7">
    <source>
        <dbReference type="Pfam" id="PF04239"/>
    </source>
</evidence>
<dbReference type="AlphaFoldDB" id="A0A1G8NPX7"/>
<evidence type="ECO:0000256" key="2">
    <source>
        <dbReference type="ARBA" id="ARBA00006448"/>
    </source>
</evidence>
<comment type="similarity">
    <text evidence="2">Belongs to the UPF0702 family.</text>
</comment>
<proteinExistence type="inferred from homology"/>
<feature type="domain" description="YetF C-terminal" evidence="7">
    <location>
        <begin position="2"/>
        <end position="83"/>
    </location>
</feature>
<keyword evidence="9" id="KW-1185">Reference proteome</keyword>
<evidence type="ECO:0000256" key="4">
    <source>
        <dbReference type="ARBA" id="ARBA00022692"/>
    </source>
</evidence>
<sequence>MEFAILETDGNLSVMKKEHKQTASKVNPASTSAAPAILPTEVISDGKLNRKNIAKLNVKEHWVEEQVHQSGLASVSDVFYAELQKDGTLYIAQK</sequence>
<keyword evidence="6" id="KW-0472">Membrane</keyword>
<reference evidence="8 9" key="1">
    <citation type="submission" date="2016-10" db="EMBL/GenBank/DDBJ databases">
        <authorList>
            <person name="de Groot N.N."/>
        </authorList>
    </citation>
    <scope>NUCLEOTIDE SEQUENCE [LARGE SCALE GENOMIC DNA]</scope>
    <source>
        <strain evidence="9">P4B,CCM 7963,CECT 7998,DSM 25260,IBRC-M 10614,KCTC 13821</strain>
    </source>
</reference>
<dbReference type="PANTHER" id="PTHR34582:SF6">
    <property type="entry name" value="UPF0702 TRANSMEMBRANE PROTEIN YCAP"/>
    <property type="match status" value="1"/>
</dbReference>
<evidence type="ECO:0000256" key="3">
    <source>
        <dbReference type="ARBA" id="ARBA00022475"/>
    </source>
</evidence>
<comment type="subcellular location">
    <subcellularLocation>
        <location evidence="1">Cell membrane</location>
        <topology evidence="1">Multi-pass membrane protein</topology>
    </subcellularLocation>
</comment>
<evidence type="ECO:0000256" key="6">
    <source>
        <dbReference type="ARBA" id="ARBA00023136"/>
    </source>
</evidence>
<evidence type="ECO:0000313" key="9">
    <source>
        <dbReference type="Proteomes" id="UP000199017"/>
    </source>
</evidence>
<evidence type="ECO:0000256" key="5">
    <source>
        <dbReference type="ARBA" id="ARBA00022989"/>
    </source>
</evidence>
<organism evidence="8 9">
    <name type="scientific">Alteribacillus bidgolensis</name>
    <dbReference type="NCBI Taxonomy" id="930129"/>
    <lineage>
        <taxon>Bacteria</taxon>
        <taxon>Bacillati</taxon>
        <taxon>Bacillota</taxon>
        <taxon>Bacilli</taxon>
        <taxon>Bacillales</taxon>
        <taxon>Bacillaceae</taxon>
        <taxon>Alteribacillus</taxon>
    </lineage>
</organism>
<dbReference type="InterPro" id="IPR023090">
    <property type="entry name" value="UPF0702_alpha/beta_dom_sf"/>
</dbReference>
<keyword evidence="4" id="KW-0812">Transmembrane</keyword>
<keyword evidence="5" id="KW-1133">Transmembrane helix</keyword>
<gene>
    <name evidence="8" type="ORF">SAMN05216352_112114</name>
</gene>
<evidence type="ECO:0000256" key="1">
    <source>
        <dbReference type="ARBA" id="ARBA00004651"/>
    </source>
</evidence>
<dbReference type="InterPro" id="IPR007353">
    <property type="entry name" value="DUF421"/>
</dbReference>
<dbReference type="EMBL" id="FNDU01000012">
    <property type="protein sequence ID" value="SDI82341.1"/>
    <property type="molecule type" value="Genomic_DNA"/>
</dbReference>
<dbReference type="Gene3D" id="3.30.240.20">
    <property type="entry name" value="bsu07140 like domains"/>
    <property type="match status" value="1"/>
</dbReference>
<name>A0A1G8NPX7_9BACI</name>
<dbReference type="STRING" id="930129.SAMN05216352_112114"/>
<dbReference type="GO" id="GO:0005886">
    <property type="term" value="C:plasma membrane"/>
    <property type="evidence" value="ECO:0007669"/>
    <property type="project" value="UniProtKB-SubCell"/>
</dbReference>
<accession>A0A1G8NPX7</accession>
<evidence type="ECO:0000313" key="8">
    <source>
        <dbReference type="EMBL" id="SDI82341.1"/>
    </source>
</evidence>
<dbReference type="Proteomes" id="UP000199017">
    <property type="component" value="Unassembled WGS sequence"/>
</dbReference>
<keyword evidence="3" id="KW-1003">Cell membrane</keyword>
<protein>
    <recommendedName>
        <fullName evidence="7">YetF C-terminal domain-containing protein</fullName>
    </recommendedName>
</protein>
<dbReference type="PANTHER" id="PTHR34582">
    <property type="entry name" value="UPF0702 TRANSMEMBRANE PROTEIN YCAP"/>
    <property type="match status" value="1"/>
</dbReference>
<dbReference type="Pfam" id="PF04239">
    <property type="entry name" value="DUF421"/>
    <property type="match status" value="1"/>
</dbReference>